<proteinExistence type="predicted"/>
<dbReference type="InterPro" id="IPR006527">
    <property type="entry name" value="F-box-assoc_dom_typ1"/>
</dbReference>
<gene>
    <name evidence="2" type="ORF">AN1_LOCUS13721</name>
</gene>
<dbReference type="ExpressionAtlas" id="A0A654F9Q3">
    <property type="expression patterns" value="baseline and differential"/>
</dbReference>
<feature type="domain" description="F-box" evidence="1">
    <location>
        <begin position="1"/>
        <end position="48"/>
    </location>
</feature>
<accession>A0A654F9Q3</accession>
<dbReference type="Gene3D" id="1.20.1280.50">
    <property type="match status" value="1"/>
</dbReference>
<dbReference type="CDD" id="cd22157">
    <property type="entry name" value="F-box_AtFBW1-like"/>
    <property type="match status" value="1"/>
</dbReference>
<evidence type="ECO:0000313" key="2">
    <source>
        <dbReference type="EMBL" id="VYS58274.1"/>
    </source>
</evidence>
<protein>
    <recommendedName>
        <fullName evidence="1">F-box domain-containing protein</fullName>
    </recommendedName>
</protein>
<dbReference type="PANTHER" id="PTHR31672:SF13">
    <property type="entry name" value="F-BOX PROTEIN CPR30-LIKE"/>
    <property type="match status" value="1"/>
</dbReference>
<dbReference type="NCBIfam" id="TIGR01640">
    <property type="entry name" value="F_box_assoc_1"/>
    <property type="match status" value="1"/>
</dbReference>
<dbReference type="EMBL" id="CACRSJ010000106">
    <property type="protein sequence ID" value="VYS58274.1"/>
    <property type="molecule type" value="Genomic_DNA"/>
</dbReference>
<dbReference type="InterPro" id="IPR001810">
    <property type="entry name" value="F-box_dom"/>
</dbReference>
<dbReference type="InterPro" id="IPR050796">
    <property type="entry name" value="SCF_F-box_component"/>
</dbReference>
<organism evidence="2 3">
    <name type="scientific">Arabidopsis thaliana</name>
    <name type="common">Mouse-ear cress</name>
    <dbReference type="NCBI Taxonomy" id="3702"/>
    <lineage>
        <taxon>Eukaryota</taxon>
        <taxon>Viridiplantae</taxon>
        <taxon>Streptophyta</taxon>
        <taxon>Embryophyta</taxon>
        <taxon>Tracheophyta</taxon>
        <taxon>Spermatophyta</taxon>
        <taxon>Magnoliopsida</taxon>
        <taxon>eudicotyledons</taxon>
        <taxon>Gunneridae</taxon>
        <taxon>Pentapetalae</taxon>
        <taxon>rosids</taxon>
        <taxon>malvids</taxon>
        <taxon>Brassicales</taxon>
        <taxon>Brassicaceae</taxon>
        <taxon>Camelineae</taxon>
        <taxon>Arabidopsis</taxon>
    </lineage>
</organism>
<dbReference type="SMART" id="SM00256">
    <property type="entry name" value="FBOX"/>
    <property type="match status" value="1"/>
</dbReference>
<sequence length="372" mass="43863">MSNLPLDLVEEILSRVPATSLKRLRSTCRQWNALLKDRRFTEKHFRKAPKESLVLMLKEISVNLNVTPPSMEFKDALGLKDSHSNSEQVDIVQVLHCDGLLLCTTKDNRHVVWNPCLGETHWIQFKVDYGRVYSSFALGYIQNNESCRSYKILWRWKSNDYKSSPRQRGFEIYEFISDKWRVIDDVNHDSLVNHNYLGRCCRVSLKGNTYWLVDDVEDNSRSLLMFDFKTERFKRLCLPHFENVGHMVLSFVSEEQLSVLYWSRATPKMEIWITNNIDTDATLLWRLHLDTRFNCVRIFSSLYFEEEKKVVLCCNVNDDKISKNMVYIIGEDDGYIEIPFVQPLNIQRVLLNSNRKWHSIIFSYVPSLVQIQ</sequence>
<dbReference type="SUPFAM" id="SSF81383">
    <property type="entry name" value="F-box domain"/>
    <property type="match status" value="1"/>
</dbReference>
<dbReference type="InterPro" id="IPR017451">
    <property type="entry name" value="F-box-assoc_interact_dom"/>
</dbReference>
<dbReference type="Proteomes" id="UP000426265">
    <property type="component" value="Unassembled WGS sequence"/>
</dbReference>
<dbReference type="Pfam" id="PF00646">
    <property type="entry name" value="F-box"/>
    <property type="match status" value="1"/>
</dbReference>
<name>A0A654F9Q3_ARATH</name>
<dbReference type="InterPro" id="IPR036047">
    <property type="entry name" value="F-box-like_dom_sf"/>
</dbReference>
<dbReference type="PROSITE" id="PS50181">
    <property type="entry name" value="FBOX"/>
    <property type="match status" value="1"/>
</dbReference>
<evidence type="ECO:0000259" key="1">
    <source>
        <dbReference type="PROSITE" id="PS50181"/>
    </source>
</evidence>
<reference evidence="2 3" key="1">
    <citation type="submission" date="2019-11" db="EMBL/GenBank/DDBJ databases">
        <authorList>
            <person name="Jiao W.-B."/>
            <person name="Schneeberger K."/>
        </authorList>
    </citation>
    <scope>NUCLEOTIDE SEQUENCE [LARGE SCALE GENOMIC DNA]</scope>
    <source>
        <strain evidence="3">cv. An-1</strain>
    </source>
</reference>
<evidence type="ECO:0000313" key="3">
    <source>
        <dbReference type="Proteomes" id="UP000426265"/>
    </source>
</evidence>
<dbReference type="Pfam" id="PF07734">
    <property type="entry name" value="FBA_1"/>
    <property type="match status" value="1"/>
</dbReference>
<dbReference type="PANTHER" id="PTHR31672">
    <property type="entry name" value="BNACNNG10540D PROTEIN"/>
    <property type="match status" value="1"/>
</dbReference>
<dbReference type="AlphaFoldDB" id="A0A654F9Q3"/>